<evidence type="ECO:0000313" key="2">
    <source>
        <dbReference type="EMBL" id="CAF1534904.1"/>
    </source>
</evidence>
<name>A0A816EXT9_9BILA</name>
<accession>A0A816EXT9</accession>
<dbReference type="EMBL" id="CAJNOI010004003">
    <property type="protein sequence ID" value="CAF1534904.1"/>
    <property type="molecule type" value="Genomic_DNA"/>
</dbReference>
<dbReference type="Pfam" id="PF01755">
    <property type="entry name" value="Glyco_transf_25"/>
    <property type="match status" value="1"/>
</dbReference>
<evidence type="ECO:0000313" key="4">
    <source>
        <dbReference type="Proteomes" id="UP000663832"/>
    </source>
</evidence>
<sequence>MKHLEAWHDIVIRKLFLALILEDDPLFVPFFKEKFNRVIYTAIRTGALRINKTCHNRPAKSIANNEWIQQEPMLVIGACFDMHDKRSFQVSNRSAPPILSPQKQDPSRCAHAYLLTKCSAQALIKQISLNRVQVYTPDFLQNTLIKTSRILQSFWLDPPLVYQGNRVDRDLDQIPTFKETKYNLPL</sequence>
<gene>
    <name evidence="2" type="ORF">BJG266_LOCUS45167</name>
    <name evidence="3" type="ORF">QVE165_LOCUS62156</name>
</gene>
<reference evidence="3" key="1">
    <citation type="submission" date="2021-02" db="EMBL/GenBank/DDBJ databases">
        <authorList>
            <person name="Nowell W R."/>
        </authorList>
    </citation>
    <scope>NUCLEOTIDE SEQUENCE</scope>
</reference>
<organism evidence="3 4">
    <name type="scientific">Adineta steineri</name>
    <dbReference type="NCBI Taxonomy" id="433720"/>
    <lineage>
        <taxon>Eukaryota</taxon>
        <taxon>Metazoa</taxon>
        <taxon>Spiralia</taxon>
        <taxon>Gnathifera</taxon>
        <taxon>Rotifera</taxon>
        <taxon>Eurotatoria</taxon>
        <taxon>Bdelloidea</taxon>
        <taxon>Adinetida</taxon>
        <taxon>Adinetidae</taxon>
        <taxon>Adineta</taxon>
    </lineage>
</organism>
<comment type="caution">
    <text evidence="3">The sequence shown here is derived from an EMBL/GenBank/DDBJ whole genome shotgun (WGS) entry which is preliminary data.</text>
</comment>
<proteinExistence type="predicted"/>
<evidence type="ECO:0000259" key="1">
    <source>
        <dbReference type="Pfam" id="PF01755"/>
    </source>
</evidence>
<dbReference type="Proteomes" id="UP000663877">
    <property type="component" value="Unassembled WGS sequence"/>
</dbReference>
<dbReference type="EMBL" id="CAJNOM010004378">
    <property type="protein sequence ID" value="CAF1655128.1"/>
    <property type="molecule type" value="Genomic_DNA"/>
</dbReference>
<evidence type="ECO:0000313" key="3">
    <source>
        <dbReference type="EMBL" id="CAF1655128.1"/>
    </source>
</evidence>
<dbReference type="InterPro" id="IPR002654">
    <property type="entry name" value="Glyco_trans_25"/>
</dbReference>
<protein>
    <recommendedName>
        <fullName evidence="1">Glycosyl transferase family 25 domain-containing protein</fullName>
    </recommendedName>
</protein>
<dbReference type="Proteomes" id="UP000663832">
    <property type="component" value="Unassembled WGS sequence"/>
</dbReference>
<dbReference type="AlphaFoldDB" id="A0A816EXT9"/>
<feature type="domain" description="Glycosyl transferase family 25" evidence="1">
    <location>
        <begin position="3"/>
        <end position="128"/>
    </location>
</feature>
<keyword evidence="4" id="KW-1185">Reference proteome</keyword>
<dbReference type="OrthoDB" id="10043136at2759"/>